<evidence type="ECO:0000259" key="2">
    <source>
        <dbReference type="Pfam" id="PF00582"/>
    </source>
</evidence>
<organism evidence="3 4">
    <name type="scientific">Coemansia thaxteri</name>
    <dbReference type="NCBI Taxonomy" id="2663907"/>
    <lineage>
        <taxon>Eukaryota</taxon>
        <taxon>Fungi</taxon>
        <taxon>Fungi incertae sedis</taxon>
        <taxon>Zoopagomycota</taxon>
        <taxon>Kickxellomycotina</taxon>
        <taxon>Kickxellomycetes</taxon>
        <taxon>Kickxellales</taxon>
        <taxon>Kickxellaceae</taxon>
        <taxon>Coemansia</taxon>
    </lineage>
</organism>
<evidence type="ECO:0000256" key="1">
    <source>
        <dbReference type="SAM" id="MobiDB-lite"/>
    </source>
</evidence>
<sequence length="277" mass="29810">MDNELRNTDAAQPLWIPTAAQGSSSTEPLSPRLQRAASDAAANMFDELVAKSVEKDSSVPATALAGVSHPSIFRKGTLIEIPDSPQRAQQRRKDKDHRAPVSALKPRLVAICIKDDVQAKYVIDWVAQNELVIGRDRIVLLHVRQAINGIIGDLTLTNSAKEDAEREKSHGLLRRHAGVLKQEGFDIKGVSIRGVDIRGELVRKLVELKCDLLVIGNSSSKSIKDRLIGCKVSYLTSNSPCPVLVIGSDNAQRGIQDTMATSTEGAGVATAAAALNI</sequence>
<dbReference type="OrthoDB" id="843225at2759"/>
<evidence type="ECO:0000313" key="4">
    <source>
        <dbReference type="Proteomes" id="UP001150907"/>
    </source>
</evidence>
<protein>
    <recommendedName>
        <fullName evidence="2">UspA domain-containing protein</fullName>
    </recommendedName>
</protein>
<dbReference type="InterPro" id="IPR014729">
    <property type="entry name" value="Rossmann-like_a/b/a_fold"/>
</dbReference>
<comment type="caution">
    <text evidence="3">The sequence shown here is derived from an EMBL/GenBank/DDBJ whole genome shotgun (WGS) entry which is preliminary data.</text>
</comment>
<dbReference type="PANTHER" id="PTHR31964">
    <property type="entry name" value="ADENINE NUCLEOTIDE ALPHA HYDROLASES-LIKE SUPERFAMILY PROTEIN"/>
    <property type="match status" value="1"/>
</dbReference>
<dbReference type="EMBL" id="JANBQF010000496">
    <property type="protein sequence ID" value="KAJ2000704.1"/>
    <property type="molecule type" value="Genomic_DNA"/>
</dbReference>
<dbReference type="Pfam" id="PF00582">
    <property type="entry name" value="Usp"/>
    <property type="match status" value="1"/>
</dbReference>
<dbReference type="InterPro" id="IPR006016">
    <property type="entry name" value="UspA"/>
</dbReference>
<name>A0A9W8BG54_9FUNG</name>
<gene>
    <name evidence="3" type="ORF">H4R26_004491</name>
</gene>
<dbReference type="CDD" id="cd23659">
    <property type="entry name" value="USP_At3g01520-like"/>
    <property type="match status" value="1"/>
</dbReference>
<accession>A0A9W8BG54</accession>
<dbReference type="Gene3D" id="3.40.50.620">
    <property type="entry name" value="HUPs"/>
    <property type="match status" value="1"/>
</dbReference>
<keyword evidence="4" id="KW-1185">Reference proteome</keyword>
<evidence type="ECO:0000313" key="3">
    <source>
        <dbReference type="EMBL" id="KAJ2000704.1"/>
    </source>
</evidence>
<reference evidence="3" key="1">
    <citation type="submission" date="2022-07" db="EMBL/GenBank/DDBJ databases">
        <title>Phylogenomic reconstructions and comparative analyses of Kickxellomycotina fungi.</title>
        <authorList>
            <person name="Reynolds N.K."/>
            <person name="Stajich J.E."/>
            <person name="Barry K."/>
            <person name="Grigoriev I.V."/>
            <person name="Crous P."/>
            <person name="Smith M.E."/>
        </authorList>
    </citation>
    <scope>NUCLEOTIDE SEQUENCE</scope>
    <source>
        <strain evidence="3">IMI 214461</strain>
    </source>
</reference>
<dbReference type="PANTHER" id="PTHR31964:SF113">
    <property type="entry name" value="USPA DOMAIN-CONTAINING PROTEIN"/>
    <property type="match status" value="1"/>
</dbReference>
<dbReference type="AlphaFoldDB" id="A0A9W8BG54"/>
<dbReference type="Proteomes" id="UP001150907">
    <property type="component" value="Unassembled WGS sequence"/>
</dbReference>
<proteinExistence type="predicted"/>
<feature type="domain" description="UspA" evidence="2">
    <location>
        <begin position="110"/>
        <end position="246"/>
    </location>
</feature>
<dbReference type="SUPFAM" id="SSF52402">
    <property type="entry name" value="Adenine nucleotide alpha hydrolases-like"/>
    <property type="match status" value="1"/>
</dbReference>
<feature type="region of interest" description="Disordered" evidence="1">
    <location>
        <begin position="1"/>
        <end position="33"/>
    </location>
</feature>